<evidence type="ECO:0000313" key="2">
    <source>
        <dbReference type="EMBL" id="KAI5410250.1"/>
    </source>
</evidence>
<comment type="caution">
    <text evidence="2">The sequence shown here is derived from an EMBL/GenBank/DDBJ whole genome shotgun (WGS) entry which is preliminary data.</text>
</comment>
<dbReference type="Gramene" id="Psat05G0566200-T1">
    <property type="protein sequence ID" value="KAI5410250.1"/>
    <property type="gene ID" value="KIW84_055662"/>
</dbReference>
<feature type="region of interest" description="Disordered" evidence="1">
    <location>
        <begin position="142"/>
        <end position="166"/>
    </location>
</feature>
<name>A0A9D4WZ72_PEA</name>
<proteinExistence type="predicted"/>
<keyword evidence="3" id="KW-1185">Reference proteome</keyword>
<dbReference type="PANTHER" id="PTHR31973:SF187">
    <property type="entry name" value="MUTATOR TRANSPOSASE MUDRA PROTEIN"/>
    <property type="match status" value="1"/>
</dbReference>
<evidence type="ECO:0000256" key="1">
    <source>
        <dbReference type="SAM" id="MobiDB-lite"/>
    </source>
</evidence>
<dbReference type="Proteomes" id="UP001058974">
    <property type="component" value="Chromosome 5"/>
</dbReference>
<feature type="compositionally biased region" description="Basic residues" evidence="1">
    <location>
        <begin position="295"/>
        <end position="312"/>
    </location>
</feature>
<gene>
    <name evidence="2" type="ORF">KIW84_055662</name>
</gene>
<evidence type="ECO:0000313" key="3">
    <source>
        <dbReference type="Proteomes" id="UP001058974"/>
    </source>
</evidence>
<dbReference type="AlphaFoldDB" id="A0A9D4WZ72"/>
<feature type="compositionally biased region" description="Polar residues" evidence="1">
    <location>
        <begin position="317"/>
        <end position="330"/>
    </location>
</feature>
<dbReference type="EMBL" id="JAMSHJ010000005">
    <property type="protein sequence ID" value="KAI5410250.1"/>
    <property type="molecule type" value="Genomic_DNA"/>
</dbReference>
<accession>A0A9D4WZ72</accession>
<protein>
    <submittedName>
        <fullName evidence="2">Uncharacterized protein</fullName>
    </submittedName>
</protein>
<dbReference type="PANTHER" id="PTHR31973">
    <property type="entry name" value="POLYPROTEIN, PUTATIVE-RELATED"/>
    <property type="match status" value="1"/>
</dbReference>
<feature type="region of interest" description="Disordered" evidence="1">
    <location>
        <begin position="289"/>
        <end position="330"/>
    </location>
</feature>
<organism evidence="2 3">
    <name type="scientific">Pisum sativum</name>
    <name type="common">Garden pea</name>
    <name type="synonym">Lathyrus oleraceus</name>
    <dbReference type="NCBI Taxonomy" id="3888"/>
    <lineage>
        <taxon>Eukaryota</taxon>
        <taxon>Viridiplantae</taxon>
        <taxon>Streptophyta</taxon>
        <taxon>Embryophyta</taxon>
        <taxon>Tracheophyta</taxon>
        <taxon>Spermatophyta</taxon>
        <taxon>Magnoliopsida</taxon>
        <taxon>eudicotyledons</taxon>
        <taxon>Gunneridae</taxon>
        <taxon>Pentapetalae</taxon>
        <taxon>rosids</taxon>
        <taxon>fabids</taxon>
        <taxon>Fabales</taxon>
        <taxon>Fabaceae</taxon>
        <taxon>Papilionoideae</taxon>
        <taxon>50 kb inversion clade</taxon>
        <taxon>NPAAA clade</taxon>
        <taxon>Hologalegina</taxon>
        <taxon>IRL clade</taxon>
        <taxon>Fabeae</taxon>
        <taxon>Lathyrus</taxon>
    </lineage>
</organism>
<reference evidence="2 3" key="1">
    <citation type="journal article" date="2022" name="Nat. Genet.">
        <title>Improved pea reference genome and pan-genome highlight genomic features and evolutionary characteristics.</title>
        <authorList>
            <person name="Yang T."/>
            <person name="Liu R."/>
            <person name="Luo Y."/>
            <person name="Hu S."/>
            <person name="Wang D."/>
            <person name="Wang C."/>
            <person name="Pandey M.K."/>
            <person name="Ge S."/>
            <person name="Xu Q."/>
            <person name="Li N."/>
            <person name="Li G."/>
            <person name="Huang Y."/>
            <person name="Saxena R.K."/>
            <person name="Ji Y."/>
            <person name="Li M."/>
            <person name="Yan X."/>
            <person name="He Y."/>
            <person name="Liu Y."/>
            <person name="Wang X."/>
            <person name="Xiang C."/>
            <person name="Varshney R.K."/>
            <person name="Ding H."/>
            <person name="Gao S."/>
            <person name="Zong X."/>
        </authorList>
    </citation>
    <scope>NUCLEOTIDE SEQUENCE [LARGE SCALE GENOMIC DNA]</scope>
    <source>
        <strain evidence="2 3">cv. Zhongwan 6</strain>
    </source>
</reference>
<sequence length="330" mass="36976">MYFCPCGPGYNVIDVYVKHNVGILDIVDDGELYANIEDDVQCIGFKSENGVAKDGTIDLNGVAEDVTNDLNGVAEDVTNYSNVVIKDVTNNPNVDVNNENGKEGIDDDYVAIKGSFEDNEFQFSEESEESEMDWTKAEMVHDESEDSYHLCTPPRSDDDDEGMKTADNKSAKTKWIANWLAIILIHSPHMKPSSLIAEDIKRYGVKLSHDKAYKAKRKEKKLVQEAGIEKFTHLRSYGHELLKSNPNNTIVIQCVDSNENHVFERIYVCLEVCKVGFAKTYKRAVDREISNGGNKPKKANKVKGRKGTKKSKEKQTETAQSSQAPQPTQE</sequence>